<keyword evidence="3" id="KW-1185">Reference proteome</keyword>
<name>A0ABY4E5K8_9NEIS</name>
<dbReference type="InterPro" id="IPR001296">
    <property type="entry name" value="Glyco_trans_1"/>
</dbReference>
<dbReference type="RefSeq" id="WP_244796834.1">
    <property type="nucleotide sequence ID" value="NZ_CP091511.1"/>
</dbReference>
<organism evidence="2 3">
    <name type="scientific">Vitreoscilla massiliensis</name>
    <dbReference type="NCBI Taxonomy" id="1689272"/>
    <lineage>
        <taxon>Bacteria</taxon>
        <taxon>Pseudomonadati</taxon>
        <taxon>Pseudomonadota</taxon>
        <taxon>Betaproteobacteria</taxon>
        <taxon>Neisseriales</taxon>
        <taxon>Neisseriaceae</taxon>
        <taxon>Vitreoscilla</taxon>
    </lineage>
</organism>
<dbReference type="PANTHER" id="PTHR12526">
    <property type="entry name" value="GLYCOSYLTRANSFERASE"/>
    <property type="match status" value="1"/>
</dbReference>
<evidence type="ECO:0000259" key="1">
    <source>
        <dbReference type="Pfam" id="PF00534"/>
    </source>
</evidence>
<gene>
    <name evidence="2" type="ORF">LVJ82_06335</name>
</gene>
<feature type="domain" description="Glycosyl transferase family 1" evidence="1">
    <location>
        <begin position="4"/>
        <end position="167"/>
    </location>
</feature>
<dbReference type="SUPFAM" id="SSF53756">
    <property type="entry name" value="UDP-Glycosyltransferase/glycogen phosphorylase"/>
    <property type="match status" value="1"/>
</dbReference>
<dbReference type="Proteomes" id="UP000832011">
    <property type="component" value="Chromosome"/>
</dbReference>
<sequence>MQQLPQGKFTIGYTGTLGVANCLDTLINAAQKLKERTEIAFVIVGQGKEKERLQTKVQQLNLGNVTFIDAIPKVQIQSMLATFDVCYIGLTKDDLFHYGVSPNKLFDYFCSGKPIIYAIDSGQYRPVSDADAGIQIEPENTDELVSAIQTLHEMGPKRLQEMGQNGQDVAREQYEYASLAKQLEQVLFSK</sequence>
<dbReference type="EMBL" id="CP091511">
    <property type="protein sequence ID" value="UOO90589.1"/>
    <property type="molecule type" value="Genomic_DNA"/>
</dbReference>
<proteinExistence type="predicted"/>
<protein>
    <submittedName>
        <fullName evidence="2">Glycosyltransferase family 4 protein</fullName>
    </submittedName>
</protein>
<dbReference type="Pfam" id="PF00534">
    <property type="entry name" value="Glycos_transf_1"/>
    <property type="match status" value="1"/>
</dbReference>
<accession>A0ABY4E5K8</accession>
<evidence type="ECO:0000313" key="2">
    <source>
        <dbReference type="EMBL" id="UOO90589.1"/>
    </source>
</evidence>
<reference evidence="2 3" key="1">
    <citation type="journal article" date="2022" name="Res Sq">
        <title>Evolution of multicellular longitudinally dividing oral cavity symbionts (Neisseriaceae).</title>
        <authorList>
            <person name="Nyongesa S."/>
            <person name="Weber P."/>
            <person name="Bernet E."/>
            <person name="Pullido F."/>
            <person name="Nieckarz M."/>
            <person name="Delaby M."/>
            <person name="Nieves C."/>
            <person name="Viehboeck T."/>
            <person name="Krause N."/>
            <person name="Rivera-Millot A."/>
            <person name="Nakamura A."/>
            <person name="Vischer N."/>
            <person name="VanNieuwenhze M."/>
            <person name="Brun Y."/>
            <person name="Cava F."/>
            <person name="Bulgheresi S."/>
            <person name="Veyrier F."/>
        </authorList>
    </citation>
    <scope>NUCLEOTIDE SEQUENCE [LARGE SCALE GENOMIC DNA]</scope>
    <source>
        <strain evidence="2 3">SN4</strain>
    </source>
</reference>
<dbReference type="CDD" id="cd03794">
    <property type="entry name" value="GT4_WbuB-like"/>
    <property type="match status" value="1"/>
</dbReference>
<dbReference type="Gene3D" id="3.40.50.2000">
    <property type="entry name" value="Glycogen Phosphorylase B"/>
    <property type="match status" value="1"/>
</dbReference>
<dbReference type="PANTHER" id="PTHR12526:SF622">
    <property type="entry name" value="GLYCOSYLTRANSFERASE (GROUP I)"/>
    <property type="match status" value="1"/>
</dbReference>
<evidence type="ECO:0000313" key="3">
    <source>
        <dbReference type="Proteomes" id="UP000832011"/>
    </source>
</evidence>